<name>A0A914YQ35_9BILA</name>
<evidence type="ECO:0000313" key="4">
    <source>
        <dbReference type="WBParaSite" id="PSU_v2.g2933.t1"/>
    </source>
</evidence>
<keyword evidence="2" id="KW-0235">DNA replication</keyword>
<comment type="similarity">
    <text evidence="1">Belongs to the DNA polymerase delta/II small subunit family.</text>
</comment>
<evidence type="ECO:0000256" key="1">
    <source>
        <dbReference type="ARBA" id="ARBA00006035"/>
    </source>
</evidence>
<dbReference type="PANTHER" id="PTHR10416">
    <property type="entry name" value="DNA POLYMERASE DELTA SUBUNIT 2"/>
    <property type="match status" value="1"/>
</dbReference>
<evidence type="ECO:0000256" key="2">
    <source>
        <dbReference type="ARBA" id="ARBA00022705"/>
    </source>
</evidence>
<reference evidence="4" key="1">
    <citation type="submission" date="2022-11" db="UniProtKB">
        <authorList>
            <consortium name="WormBaseParasite"/>
        </authorList>
    </citation>
    <scope>IDENTIFICATION</scope>
</reference>
<evidence type="ECO:0000313" key="3">
    <source>
        <dbReference type="Proteomes" id="UP000887577"/>
    </source>
</evidence>
<dbReference type="AlphaFoldDB" id="A0A914YQ35"/>
<accession>A0A914YQ35</accession>
<dbReference type="GO" id="GO:0006271">
    <property type="term" value="P:DNA strand elongation involved in DNA replication"/>
    <property type="evidence" value="ECO:0007669"/>
    <property type="project" value="TreeGrafter"/>
</dbReference>
<sequence>MEEILESCHVVPTAPDFTDCFPYSRKDGTDPLALDSLPQCFFCRKSKRICGTKVVDFGKGRKVRLISIPKYDETHSMVIINLRTLETSTIVSKHCPQ</sequence>
<dbReference type="WBParaSite" id="PSU_v2.g2933.t1">
    <property type="protein sequence ID" value="PSU_v2.g2933.t1"/>
    <property type="gene ID" value="PSU_v2.g2933"/>
</dbReference>
<dbReference type="GO" id="GO:0043625">
    <property type="term" value="C:delta DNA polymerase complex"/>
    <property type="evidence" value="ECO:0007669"/>
    <property type="project" value="TreeGrafter"/>
</dbReference>
<dbReference type="Proteomes" id="UP000887577">
    <property type="component" value="Unplaced"/>
</dbReference>
<keyword evidence="3" id="KW-1185">Reference proteome</keyword>
<organism evidence="3 4">
    <name type="scientific">Panagrolaimus superbus</name>
    <dbReference type="NCBI Taxonomy" id="310955"/>
    <lineage>
        <taxon>Eukaryota</taxon>
        <taxon>Metazoa</taxon>
        <taxon>Ecdysozoa</taxon>
        <taxon>Nematoda</taxon>
        <taxon>Chromadorea</taxon>
        <taxon>Rhabditida</taxon>
        <taxon>Tylenchina</taxon>
        <taxon>Panagrolaimomorpha</taxon>
        <taxon>Panagrolaimoidea</taxon>
        <taxon>Panagrolaimidae</taxon>
        <taxon>Panagrolaimus</taxon>
    </lineage>
</organism>
<protein>
    <submittedName>
        <fullName evidence="4">Uncharacterized protein</fullName>
    </submittedName>
</protein>
<dbReference type="PANTHER" id="PTHR10416:SF0">
    <property type="entry name" value="DNA POLYMERASE DELTA SUBUNIT 2"/>
    <property type="match status" value="1"/>
</dbReference>
<dbReference type="InterPro" id="IPR024826">
    <property type="entry name" value="DNA_pol_delta/II_ssu"/>
</dbReference>
<proteinExistence type="inferred from homology"/>
<dbReference type="Gene3D" id="3.60.21.50">
    <property type="match status" value="1"/>
</dbReference>